<dbReference type="GO" id="GO:0005198">
    <property type="term" value="F:structural molecule activity"/>
    <property type="evidence" value="ECO:0007669"/>
    <property type="project" value="UniProtKB-UniRule"/>
</dbReference>
<evidence type="ECO:0000313" key="7">
    <source>
        <dbReference type="Proteomes" id="UP000199611"/>
    </source>
</evidence>
<dbReference type="InterPro" id="IPR001492">
    <property type="entry name" value="Flagellin"/>
</dbReference>
<keyword evidence="6" id="KW-0966">Cell projection</keyword>
<keyword evidence="6" id="KW-0282">Flagellum</keyword>
<evidence type="ECO:0000256" key="2">
    <source>
        <dbReference type="ARBA" id="ARBA00023143"/>
    </source>
</evidence>
<feature type="domain" description="Flagellin N-terminal" evidence="4">
    <location>
        <begin position="3"/>
        <end position="134"/>
    </location>
</feature>
<evidence type="ECO:0000256" key="3">
    <source>
        <dbReference type="RuleBase" id="RU362073"/>
    </source>
</evidence>
<dbReference type="STRING" id="39841.SAMN05660836_00199"/>
<keyword evidence="2 3" id="KW-0975">Bacterial flagellum</keyword>
<dbReference type="Proteomes" id="UP000199611">
    <property type="component" value="Unassembled WGS sequence"/>
</dbReference>
<dbReference type="RefSeq" id="WP_093392770.1">
    <property type="nucleotide sequence ID" value="NZ_FOUU01000001.1"/>
</dbReference>
<evidence type="ECO:0000259" key="5">
    <source>
        <dbReference type="Pfam" id="PF00700"/>
    </source>
</evidence>
<dbReference type="OrthoDB" id="9796789at2"/>
<keyword evidence="3" id="KW-0964">Secreted</keyword>
<evidence type="ECO:0000259" key="4">
    <source>
        <dbReference type="Pfam" id="PF00669"/>
    </source>
</evidence>
<dbReference type="GO" id="GO:0009288">
    <property type="term" value="C:bacterial-type flagellum"/>
    <property type="evidence" value="ECO:0007669"/>
    <property type="project" value="UniProtKB-SubCell"/>
</dbReference>
<comment type="function">
    <text evidence="3">Flagellin is the subunit protein which polymerizes to form the filaments of bacterial flagella.</text>
</comment>
<dbReference type="Gene3D" id="6.10.280.190">
    <property type="match status" value="1"/>
</dbReference>
<dbReference type="GO" id="GO:0005576">
    <property type="term" value="C:extracellular region"/>
    <property type="evidence" value="ECO:0007669"/>
    <property type="project" value="UniProtKB-SubCell"/>
</dbReference>
<dbReference type="Pfam" id="PF00700">
    <property type="entry name" value="Flagellin_C"/>
    <property type="match status" value="1"/>
</dbReference>
<dbReference type="Pfam" id="PF00669">
    <property type="entry name" value="Flagellin_N"/>
    <property type="match status" value="1"/>
</dbReference>
<dbReference type="PRINTS" id="PR00207">
    <property type="entry name" value="FLAGELLIN"/>
</dbReference>
<reference evidence="7" key="1">
    <citation type="submission" date="2016-10" db="EMBL/GenBank/DDBJ databases">
        <authorList>
            <person name="Varghese N."/>
            <person name="Submissions S."/>
        </authorList>
    </citation>
    <scope>NUCLEOTIDE SEQUENCE [LARGE SCALE GENOMIC DNA]</scope>
    <source>
        <strain evidence="7">DSM 9990</strain>
    </source>
</reference>
<feature type="domain" description="Flagellin C-terminal" evidence="5">
    <location>
        <begin position="201"/>
        <end position="286"/>
    </location>
</feature>
<gene>
    <name evidence="6" type="ORF">SAMN05660836_00199</name>
</gene>
<dbReference type="Gene3D" id="1.20.1330.10">
    <property type="entry name" value="f41 fragment of flagellin, N-terminal domain"/>
    <property type="match status" value="1"/>
</dbReference>
<evidence type="ECO:0000256" key="1">
    <source>
        <dbReference type="ARBA" id="ARBA00005709"/>
    </source>
</evidence>
<dbReference type="PANTHER" id="PTHR42792:SF2">
    <property type="entry name" value="FLAGELLIN"/>
    <property type="match status" value="1"/>
</dbReference>
<keyword evidence="6" id="KW-0969">Cilium</keyword>
<dbReference type="InterPro" id="IPR042187">
    <property type="entry name" value="Flagellin_C_sub2"/>
</dbReference>
<dbReference type="AlphaFoldDB" id="A0A1I4QTA4"/>
<proteinExistence type="inferred from homology"/>
<keyword evidence="7" id="KW-1185">Reference proteome</keyword>
<name>A0A1I4QTA4_9BACT</name>
<evidence type="ECO:0000313" key="6">
    <source>
        <dbReference type="EMBL" id="SFM42936.1"/>
    </source>
</evidence>
<sequence length="288" mass="31170">MRINTNVPALNVHRNLTMTSRRLAESLKKLSSGYRINSAKDDASGLAVANKFRADIRSIRVAKQNAMEAQSMLQVADGAYSKIYDILVRMKELATQAASSQTVQSQLVSEFQYLQSEIDRIAGSTLYNKSLLISTSTGGPGTQKATSSAVDGLTFQVGQHNDTQFRIALQLDGADATSLGVSSAGSNAIAISDVTAAQSAMDAIDQAIESINQYMAKVGAYQNRLQYTIENLEVTVENFSASESTIRDVDMAWEVMNFTKQQILQQSGIAMLAQANMAPQQVLQLLQG</sequence>
<dbReference type="EMBL" id="FOUU01000001">
    <property type="protein sequence ID" value="SFM42936.1"/>
    <property type="molecule type" value="Genomic_DNA"/>
</dbReference>
<dbReference type="SUPFAM" id="SSF64518">
    <property type="entry name" value="Phase 1 flagellin"/>
    <property type="match status" value="1"/>
</dbReference>
<comment type="subcellular location">
    <subcellularLocation>
        <location evidence="3">Secreted</location>
    </subcellularLocation>
    <subcellularLocation>
        <location evidence="3">Bacterial flagellum</location>
    </subcellularLocation>
</comment>
<protein>
    <recommendedName>
        <fullName evidence="3">Flagellin</fullName>
    </recommendedName>
</protein>
<dbReference type="Gene3D" id="6.10.10.10">
    <property type="entry name" value="Flagellar export chaperone, C-terminal domain"/>
    <property type="match status" value="1"/>
</dbReference>
<accession>A0A1I4QTA4</accession>
<comment type="similarity">
    <text evidence="1 3">Belongs to the bacterial flagellin family.</text>
</comment>
<dbReference type="PANTHER" id="PTHR42792">
    <property type="entry name" value="FLAGELLIN"/>
    <property type="match status" value="1"/>
</dbReference>
<organism evidence="6 7">
    <name type="scientific">Thermodesulforhabdus norvegica</name>
    <dbReference type="NCBI Taxonomy" id="39841"/>
    <lineage>
        <taxon>Bacteria</taxon>
        <taxon>Pseudomonadati</taxon>
        <taxon>Thermodesulfobacteriota</taxon>
        <taxon>Syntrophobacteria</taxon>
        <taxon>Syntrophobacterales</taxon>
        <taxon>Thermodesulforhabdaceae</taxon>
        <taxon>Thermodesulforhabdus</taxon>
    </lineage>
</organism>
<dbReference type="InterPro" id="IPR001029">
    <property type="entry name" value="Flagellin_N"/>
</dbReference>
<dbReference type="InterPro" id="IPR046358">
    <property type="entry name" value="Flagellin_C"/>
</dbReference>